<comment type="caution">
    <text evidence="3">The sequence shown here is derived from an EMBL/GenBank/DDBJ whole genome shotgun (WGS) entry which is preliminary data.</text>
</comment>
<dbReference type="Proteomes" id="UP001497623">
    <property type="component" value="Unassembled WGS sequence"/>
</dbReference>
<gene>
    <name evidence="3" type="ORF">MNOR_LOCUS41708</name>
</gene>
<keyword evidence="1" id="KW-0175">Coiled coil</keyword>
<keyword evidence="2" id="KW-0812">Transmembrane</keyword>
<feature type="non-terminal residue" evidence="3">
    <location>
        <position position="1"/>
    </location>
</feature>
<feature type="transmembrane region" description="Helical" evidence="2">
    <location>
        <begin position="25"/>
        <end position="44"/>
    </location>
</feature>
<keyword evidence="4" id="KW-1185">Reference proteome</keyword>
<accession>A0AAV2SX03</accession>
<organism evidence="3 4">
    <name type="scientific">Meganyctiphanes norvegica</name>
    <name type="common">Northern krill</name>
    <name type="synonym">Thysanopoda norvegica</name>
    <dbReference type="NCBI Taxonomy" id="48144"/>
    <lineage>
        <taxon>Eukaryota</taxon>
        <taxon>Metazoa</taxon>
        <taxon>Ecdysozoa</taxon>
        <taxon>Arthropoda</taxon>
        <taxon>Crustacea</taxon>
        <taxon>Multicrustacea</taxon>
        <taxon>Malacostraca</taxon>
        <taxon>Eumalacostraca</taxon>
        <taxon>Eucarida</taxon>
        <taxon>Euphausiacea</taxon>
        <taxon>Euphausiidae</taxon>
        <taxon>Meganyctiphanes</taxon>
    </lineage>
</organism>
<feature type="non-terminal residue" evidence="3">
    <location>
        <position position="436"/>
    </location>
</feature>
<feature type="coiled-coil region" evidence="1">
    <location>
        <begin position="257"/>
        <end position="319"/>
    </location>
</feature>
<name>A0AAV2SX03_MEGNR</name>
<keyword evidence="2" id="KW-0472">Membrane</keyword>
<dbReference type="EMBL" id="CAXKWB010165968">
    <property type="protein sequence ID" value="CAL4250660.1"/>
    <property type="molecule type" value="Genomic_DNA"/>
</dbReference>
<sequence>SYYNQWPAQEVLTCFHSHCPIHLSLVFKYLTMLLKLVTFIIVLINSSTADSECLIDNHKSDNDIIREFLTVLQRMQSDTSENFRSMHSATSEILQSMHSATSENLRTIQSTTSVNIQSVISTINRQASSTDANLVNVIDAVESVSVETNAWRNDLSEIMTNMLNKTMNMILVNIDDNNKEFRVNDTLEQIETFTKTLESKLNSAMNGIREDLLTGMAKMLDQKMNVLIESYNSSLVQISNQMVQNNADVLSSQSAELSSIQETLSEINNVLAKVNNDTTHSVTNRVNIIDAVENNNQILQTQSNEISLLKETLADMNNVLAEMKTSTAFIKPKMEARNETTDTLNGDGVSIIDAVEKNNQIMQTQSNEISSVKETLADINSVLAELKNSTTCIKANMEVRNETTDMIDSDGESDIDVSHKAVPSGFTSYNGRIVLL</sequence>
<keyword evidence="2" id="KW-1133">Transmembrane helix</keyword>
<evidence type="ECO:0000313" key="3">
    <source>
        <dbReference type="EMBL" id="CAL4250660.1"/>
    </source>
</evidence>
<reference evidence="3 4" key="1">
    <citation type="submission" date="2024-05" db="EMBL/GenBank/DDBJ databases">
        <authorList>
            <person name="Wallberg A."/>
        </authorList>
    </citation>
    <scope>NUCLEOTIDE SEQUENCE [LARGE SCALE GENOMIC DNA]</scope>
</reference>
<protein>
    <submittedName>
        <fullName evidence="3">Uncharacterized protein</fullName>
    </submittedName>
</protein>
<dbReference type="AlphaFoldDB" id="A0AAV2SX03"/>
<evidence type="ECO:0000313" key="4">
    <source>
        <dbReference type="Proteomes" id="UP001497623"/>
    </source>
</evidence>
<proteinExistence type="predicted"/>
<evidence type="ECO:0000256" key="1">
    <source>
        <dbReference type="SAM" id="Coils"/>
    </source>
</evidence>
<evidence type="ECO:0000256" key="2">
    <source>
        <dbReference type="SAM" id="Phobius"/>
    </source>
</evidence>